<keyword evidence="4" id="KW-0648">Protein biosynthesis</keyword>
<dbReference type="InterPro" id="IPR000812">
    <property type="entry name" value="TFIIB"/>
</dbReference>
<dbReference type="AlphaFoldDB" id="A0A238Y1N0"/>
<dbReference type="PANTHER" id="PTHR11618">
    <property type="entry name" value="TRANSCRIPTION INITIATION FACTOR IIB-RELATED"/>
    <property type="match status" value="1"/>
</dbReference>
<keyword evidence="1" id="KW-0805">Transcription regulation</keyword>
<dbReference type="SUPFAM" id="SSF47954">
    <property type="entry name" value="Cyclin-like"/>
    <property type="match status" value="2"/>
</dbReference>
<dbReference type="InterPro" id="IPR013150">
    <property type="entry name" value="TFIIB_cyclin"/>
</dbReference>
<accession>A0A238Y1N0</accession>
<reference evidence="4 5" key="1">
    <citation type="submission" date="2017-06" db="EMBL/GenBank/DDBJ databases">
        <authorList>
            <person name="Kim H.J."/>
            <person name="Triplett B.A."/>
        </authorList>
    </citation>
    <scope>NUCLEOTIDE SEQUENCE [LARGE SCALE GENOMIC DNA]</scope>
    <source>
        <strain evidence="4 5">DSM 8800</strain>
    </source>
</reference>
<feature type="domain" description="Transcription factor TFIIB cyclin-like" evidence="3">
    <location>
        <begin position="85"/>
        <end position="155"/>
    </location>
</feature>
<dbReference type="Gene3D" id="1.10.472.10">
    <property type="entry name" value="Cyclin-like"/>
    <property type="match status" value="1"/>
</dbReference>
<keyword evidence="4" id="KW-0396">Initiation factor</keyword>
<evidence type="ECO:0000259" key="3">
    <source>
        <dbReference type="Pfam" id="PF00382"/>
    </source>
</evidence>
<name>A0A238Y1N0_HALVU</name>
<dbReference type="EMBL" id="FZNQ01000027">
    <property type="protein sequence ID" value="SNR64691.1"/>
    <property type="molecule type" value="Genomic_DNA"/>
</dbReference>
<organism evidence="4 5">
    <name type="scientific">Halorubrum vacuolatum</name>
    <name type="common">Natronobacterium vacuolatum</name>
    <dbReference type="NCBI Taxonomy" id="63740"/>
    <lineage>
        <taxon>Archaea</taxon>
        <taxon>Methanobacteriati</taxon>
        <taxon>Methanobacteriota</taxon>
        <taxon>Stenosarchaea group</taxon>
        <taxon>Halobacteria</taxon>
        <taxon>Halobacteriales</taxon>
        <taxon>Haloferacaceae</taxon>
        <taxon>Halorubrum</taxon>
    </lineage>
</organism>
<protein>
    <submittedName>
        <fullName evidence="4">Transcription initiation factor TFIIIB, Brf1 subunit/Transcription initiation factor TFIIB</fullName>
    </submittedName>
</protein>
<dbReference type="RefSeq" id="WP_089385876.1">
    <property type="nucleotide sequence ID" value="NZ_FZNQ01000027.1"/>
</dbReference>
<keyword evidence="5" id="KW-1185">Reference proteome</keyword>
<evidence type="ECO:0000256" key="1">
    <source>
        <dbReference type="ARBA" id="ARBA00023015"/>
    </source>
</evidence>
<dbReference type="GO" id="GO:0097550">
    <property type="term" value="C:transcription preinitiation complex"/>
    <property type="evidence" value="ECO:0007669"/>
    <property type="project" value="TreeGrafter"/>
</dbReference>
<evidence type="ECO:0000313" key="5">
    <source>
        <dbReference type="Proteomes" id="UP000198397"/>
    </source>
</evidence>
<dbReference type="Gene3D" id="1.10.472.170">
    <property type="match status" value="1"/>
</dbReference>
<dbReference type="GO" id="GO:0003743">
    <property type="term" value="F:translation initiation factor activity"/>
    <property type="evidence" value="ECO:0007669"/>
    <property type="project" value="UniProtKB-KW"/>
</dbReference>
<feature type="domain" description="Transcription factor TFIIB cyclin-like" evidence="3">
    <location>
        <begin position="173"/>
        <end position="247"/>
    </location>
</feature>
<evidence type="ECO:0000313" key="4">
    <source>
        <dbReference type="EMBL" id="SNR64691.1"/>
    </source>
</evidence>
<sequence>MTGKETRAVECPGCGSSDLSKPDDISAKICDVCGLVCDDAEWITATPEPPTHDEGEAKEDNKNWEEDITVADASDQQLVQILSVLDTAANGLTISDEIRARSADVVIESWNQHLMHGRQINTVVAATIYLTCREAGQPRPSHAIADLTDTDKQQIFDTAQVIQGTIDFDFSVVGASEYIGYLADELSVSDATAVRASEKLTNTNSIGGEPAAVAAAALYVASHATSDQFTLSEAGNAAGVTKETVWRHTTKIDQRKQNTQLS</sequence>
<dbReference type="OrthoDB" id="350331at2157"/>
<dbReference type="GO" id="GO:0017025">
    <property type="term" value="F:TBP-class protein binding"/>
    <property type="evidence" value="ECO:0007669"/>
    <property type="project" value="InterPro"/>
</dbReference>
<dbReference type="PRINTS" id="PR00685">
    <property type="entry name" value="TIFACTORIIB"/>
</dbReference>
<dbReference type="Pfam" id="PF00382">
    <property type="entry name" value="TFIIB"/>
    <property type="match status" value="2"/>
</dbReference>
<dbReference type="GO" id="GO:0070897">
    <property type="term" value="P:transcription preinitiation complex assembly"/>
    <property type="evidence" value="ECO:0007669"/>
    <property type="project" value="InterPro"/>
</dbReference>
<dbReference type="InterPro" id="IPR036915">
    <property type="entry name" value="Cyclin-like_sf"/>
</dbReference>
<gene>
    <name evidence="4" type="ORF">SAMN06264855_12712</name>
</gene>
<evidence type="ECO:0000256" key="2">
    <source>
        <dbReference type="ARBA" id="ARBA00023163"/>
    </source>
</evidence>
<proteinExistence type="predicted"/>
<dbReference type="Proteomes" id="UP000198397">
    <property type="component" value="Unassembled WGS sequence"/>
</dbReference>
<dbReference type="PANTHER" id="PTHR11618:SF13">
    <property type="entry name" value="TRANSCRIPTION INITIATION FACTOR IIB"/>
    <property type="match status" value="1"/>
</dbReference>
<keyword evidence="2" id="KW-0804">Transcription</keyword>